<dbReference type="GO" id="GO:0017177">
    <property type="term" value="C:glucosidase II complex"/>
    <property type="evidence" value="ECO:0007669"/>
    <property type="project" value="TreeGrafter"/>
</dbReference>
<dbReference type="OrthoDB" id="28322at2759"/>
<dbReference type="EMBL" id="NJEU01000359">
    <property type="protein sequence ID" value="PHH75662.1"/>
    <property type="molecule type" value="Genomic_DNA"/>
</dbReference>
<feature type="domain" description="MRH" evidence="7">
    <location>
        <begin position="436"/>
        <end position="548"/>
    </location>
</feature>
<keyword evidence="3" id="KW-0256">Endoplasmic reticulum</keyword>
<keyword evidence="4" id="KW-1015">Disulfide bond</keyword>
<dbReference type="AlphaFoldDB" id="A0A2C5Z7G4"/>
<dbReference type="GO" id="GO:0006491">
    <property type="term" value="P:N-glycan processing"/>
    <property type="evidence" value="ECO:0007669"/>
    <property type="project" value="TreeGrafter"/>
</dbReference>
<dbReference type="InterPro" id="IPR009011">
    <property type="entry name" value="Man6P_isomerase_rcpt-bd_dom_sf"/>
</dbReference>
<dbReference type="Pfam" id="PF12999">
    <property type="entry name" value="PRKCSH-like"/>
    <property type="match status" value="2"/>
</dbReference>
<keyword evidence="9" id="KW-1185">Reference proteome</keyword>
<dbReference type="Gene3D" id="2.70.130.10">
    <property type="entry name" value="Mannose-6-phosphate receptor binding domain"/>
    <property type="match status" value="1"/>
</dbReference>
<evidence type="ECO:0000256" key="4">
    <source>
        <dbReference type="ARBA" id="ARBA00023157"/>
    </source>
</evidence>
<sequence>MPHPHRLVLLGALCSLSAARLPRGVGPEFASHYTPDSPFSCISQPELTIAFDRVNDNTCDCPDGSDEPGTAACAFIDALSPIQPRPGSSSGSTNATNPLPGFWCANEGHVASYVPFSHVNDGICDYDTCCDGSEEFAGIAGVSCENRCAQIGKDYQRRQKELKESFDRAQKKRIDLQRVASELRRQAQSLLVELEGEVTALEAEKANLEQKLAQTEIEDRNRVVKPTGTKGGKLGVLAGLARARIDELRNTLGTVFNQRNDLRSRLDELTAILRNLKDEYNPNFNDEGVKAAIKAFEDYAVRQQGDANPVPDSEVDKILQEDDASNGVDWASFEEEQDDTDVLYRVEAYLPAPLQSMLRSQLDSLRLFLVKKGILADTAKSGTESVLVKSAREAVDTADRNLQDKTRARDAQRDDLGRDYGPQDIFRALKGRSISTDAGEYSYELVWLERTSQVSKKGAGGGAATNMGNFARIERQMADEEERADGRSLGVGERYVLYFENGLGCWNGPQRSTHVWLACAEEEQVWRVTEAEKCVYKMEVGTPAVCESIDAAASTAQQQAKDEL</sequence>
<name>A0A2C5Z7G4_9HYPO</name>
<keyword evidence="5" id="KW-0175">Coiled coil</keyword>
<dbReference type="Pfam" id="PF13015">
    <property type="entry name" value="PRKCSH_1"/>
    <property type="match status" value="1"/>
</dbReference>
<dbReference type="SUPFAM" id="SSF50911">
    <property type="entry name" value="Mannose 6-phosphate receptor domain"/>
    <property type="match status" value="1"/>
</dbReference>
<dbReference type="InterPro" id="IPR044865">
    <property type="entry name" value="MRH_dom"/>
</dbReference>
<dbReference type="InterPro" id="IPR036607">
    <property type="entry name" value="PRKCSH"/>
</dbReference>
<dbReference type="PANTHER" id="PTHR12630">
    <property type="entry name" value="N-LINKED OLIGOSACCHARIDE PROCESSING"/>
    <property type="match status" value="1"/>
</dbReference>
<evidence type="ECO:0000313" key="9">
    <source>
        <dbReference type="Proteomes" id="UP000224854"/>
    </source>
</evidence>
<feature type="chain" id="PRO_5012315926" description="Glucosidase 2 subunit beta" evidence="6">
    <location>
        <begin position="20"/>
        <end position="564"/>
    </location>
</feature>
<dbReference type="Proteomes" id="UP000224854">
    <property type="component" value="Unassembled WGS sequence"/>
</dbReference>
<gene>
    <name evidence="8" type="ORF">CDD82_4329</name>
</gene>
<keyword evidence="2 6" id="KW-0732">Signal</keyword>
<dbReference type="PROSITE" id="PS51914">
    <property type="entry name" value="MRH"/>
    <property type="match status" value="1"/>
</dbReference>
<evidence type="ECO:0000256" key="3">
    <source>
        <dbReference type="ARBA" id="ARBA00022824"/>
    </source>
</evidence>
<accession>A0A2C5Z7G4</accession>
<evidence type="ECO:0000259" key="7">
    <source>
        <dbReference type="PROSITE" id="PS51914"/>
    </source>
</evidence>
<dbReference type="InterPro" id="IPR039794">
    <property type="entry name" value="Gtb1-like"/>
</dbReference>
<dbReference type="InterPro" id="IPR028146">
    <property type="entry name" value="PRKCSH_N"/>
</dbReference>
<evidence type="ECO:0000313" key="8">
    <source>
        <dbReference type="EMBL" id="PHH75662.1"/>
    </source>
</evidence>
<protein>
    <recommendedName>
        <fullName evidence="1">Glucosidase 2 subunit beta</fullName>
    </recommendedName>
</protein>
<reference evidence="8 9" key="1">
    <citation type="submission" date="2017-06" db="EMBL/GenBank/DDBJ databases">
        <title>Ant-infecting Ophiocordyceps genomes reveal a high diversity of potential behavioral manipulation genes and a possible major role for enterotoxins.</title>
        <authorList>
            <person name="De Bekker C."/>
            <person name="Evans H.C."/>
            <person name="Brachmann A."/>
            <person name="Hughes D.P."/>
        </authorList>
    </citation>
    <scope>NUCLEOTIDE SEQUENCE [LARGE SCALE GENOMIC DNA]</scope>
    <source>
        <strain evidence="8 9">1348a</strain>
    </source>
</reference>
<evidence type="ECO:0000256" key="2">
    <source>
        <dbReference type="ARBA" id="ARBA00022729"/>
    </source>
</evidence>
<feature type="coiled-coil region" evidence="5">
    <location>
        <begin position="152"/>
        <end position="218"/>
    </location>
</feature>
<comment type="caution">
    <text evidence="8">The sequence shown here is derived from an EMBL/GenBank/DDBJ whole genome shotgun (WGS) entry which is preliminary data.</text>
</comment>
<feature type="signal peptide" evidence="6">
    <location>
        <begin position="1"/>
        <end position="19"/>
    </location>
</feature>
<evidence type="ECO:0000256" key="6">
    <source>
        <dbReference type="SAM" id="SignalP"/>
    </source>
</evidence>
<evidence type="ECO:0000256" key="5">
    <source>
        <dbReference type="SAM" id="Coils"/>
    </source>
</evidence>
<proteinExistence type="predicted"/>
<organism evidence="8 9">
    <name type="scientific">Ophiocordyceps australis</name>
    <dbReference type="NCBI Taxonomy" id="1399860"/>
    <lineage>
        <taxon>Eukaryota</taxon>
        <taxon>Fungi</taxon>
        <taxon>Dikarya</taxon>
        <taxon>Ascomycota</taxon>
        <taxon>Pezizomycotina</taxon>
        <taxon>Sordariomycetes</taxon>
        <taxon>Hypocreomycetidae</taxon>
        <taxon>Hypocreales</taxon>
        <taxon>Ophiocordycipitaceae</taxon>
        <taxon>Ophiocordyceps</taxon>
    </lineage>
</organism>
<evidence type="ECO:0000256" key="1">
    <source>
        <dbReference type="ARBA" id="ARBA00022387"/>
    </source>
</evidence>
<dbReference type="PANTHER" id="PTHR12630:SF1">
    <property type="entry name" value="GLUCOSIDASE 2 SUBUNIT BETA"/>
    <property type="match status" value="1"/>
</dbReference>